<keyword evidence="3" id="KW-1185">Reference proteome</keyword>
<evidence type="ECO:0000313" key="2">
    <source>
        <dbReference type="EMBL" id="KAF6220460.1"/>
    </source>
</evidence>
<dbReference type="GeneID" id="59331304"/>
<evidence type="ECO:0000313" key="3">
    <source>
        <dbReference type="Proteomes" id="UP000593566"/>
    </source>
</evidence>
<feature type="compositionally biased region" description="Basic and acidic residues" evidence="1">
    <location>
        <begin position="1"/>
        <end position="19"/>
    </location>
</feature>
<comment type="caution">
    <text evidence="2">The sequence shown here is derived from an EMBL/GenBank/DDBJ whole genome shotgun (WGS) entry which is preliminary data.</text>
</comment>
<evidence type="ECO:0000256" key="1">
    <source>
        <dbReference type="SAM" id="MobiDB-lite"/>
    </source>
</evidence>
<gene>
    <name evidence="2" type="ORF">HO133_002892</name>
</gene>
<dbReference type="AlphaFoldDB" id="A0A8H6F9S8"/>
<protein>
    <submittedName>
        <fullName evidence="2">Uncharacterized protein</fullName>
    </submittedName>
</protein>
<dbReference type="Proteomes" id="UP000593566">
    <property type="component" value="Unassembled WGS sequence"/>
</dbReference>
<dbReference type="RefSeq" id="XP_037149895.1">
    <property type="nucleotide sequence ID" value="XM_037293817.1"/>
</dbReference>
<accession>A0A8H6F9S8</accession>
<organism evidence="2 3">
    <name type="scientific">Letharia lupina</name>
    <dbReference type="NCBI Taxonomy" id="560253"/>
    <lineage>
        <taxon>Eukaryota</taxon>
        <taxon>Fungi</taxon>
        <taxon>Dikarya</taxon>
        <taxon>Ascomycota</taxon>
        <taxon>Pezizomycotina</taxon>
        <taxon>Lecanoromycetes</taxon>
        <taxon>OSLEUM clade</taxon>
        <taxon>Lecanoromycetidae</taxon>
        <taxon>Lecanorales</taxon>
        <taxon>Lecanorineae</taxon>
        <taxon>Parmeliaceae</taxon>
        <taxon>Letharia</taxon>
    </lineage>
</organism>
<name>A0A8H6F9S8_9LECA</name>
<dbReference type="EMBL" id="JACCJB010000016">
    <property type="protein sequence ID" value="KAF6220460.1"/>
    <property type="molecule type" value="Genomic_DNA"/>
</dbReference>
<feature type="region of interest" description="Disordered" evidence="1">
    <location>
        <begin position="186"/>
        <end position="217"/>
    </location>
</feature>
<feature type="region of interest" description="Disordered" evidence="1">
    <location>
        <begin position="1"/>
        <end position="87"/>
    </location>
</feature>
<proteinExistence type="predicted"/>
<sequence>MDRRRPRPRGEPPGRHGDGSNHLSDAEDSVILRNQNLRRRSDRERDDEFTDNVGSWGPDPARDLMYYGQRSTRGGPQGRRGAVSYDRNDFMDDMDSFGPRGGCAGNKMARHMDAILAEMESTEREGRTGARDIDDHFNTLIMDDLPTLRESRAYMRETLETLRSGEERRRLRDNLDMITEDIARLESEQRESGSKPRGMGASMQRMDSNPRGGRAGGQSMSYLDKPDLATLRQSHVETKESLRRLSKNGTGKQRRNLEQGLLMIEEDIARIEYQHRESNKMARGIGAQTRRRGQEDYSDEDHADLIVDIVRPRQDVVAILAADQTDEKVGGHDILLATFANLLSADASSGVV</sequence>
<reference evidence="2 3" key="1">
    <citation type="journal article" date="2020" name="Genomics">
        <title>Complete, high-quality genomes from long-read metagenomic sequencing of two wolf lichen thalli reveals enigmatic genome architecture.</title>
        <authorList>
            <person name="McKenzie S.K."/>
            <person name="Walston R.F."/>
            <person name="Allen J.L."/>
        </authorList>
    </citation>
    <scope>NUCLEOTIDE SEQUENCE [LARGE SCALE GENOMIC DNA]</scope>
    <source>
        <strain evidence="2">WasteWater1</strain>
    </source>
</reference>